<dbReference type="KEGG" id="vg:25392171"/>
<organism evidence="2 4">
    <name type="scientific">Salmon gill poxvirus</name>
    <dbReference type="NCBI Taxonomy" id="1680908"/>
    <lineage>
        <taxon>Viruses</taxon>
        <taxon>Varidnaviria</taxon>
        <taxon>Bamfordvirae</taxon>
        <taxon>Nucleocytoviricota</taxon>
        <taxon>Pokkesviricetes</taxon>
        <taxon>Chitovirales</taxon>
        <taxon>Poxviridae</taxon>
        <taxon>Chordopoxvirinae</taxon>
        <taxon>Salmonpoxvirus</taxon>
        <taxon>Salmonpoxvirus gillpox</taxon>
        <taxon>Salmon gillpox virus</taxon>
    </lineage>
</organism>
<evidence type="ECO:0000313" key="2">
    <source>
        <dbReference type="EMBL" id="AKR04128.1"/>
    </source>
</evidence>
<feature type="compositionally biased region" description="Polar residues" evidence="1">
    <location>
        <begin position="441"/>
        <end position="450"/>
    </location>
</feature>
<dbReference type="Proteomes" id="UP000105007">
    <property type="component" value="Segment"/>
</dbReference>
<keyword evidence="4" id="KW-1185">Reference proteome</keyword>
<reference evidence="2 4" key="1">
    <citation type="journal article" date="2015" name="J. Virol.">
        <title>Salmon gill poxvirus, the deepest representative of the Chordopoxvirinae.</title>
        <authorList>
            <person name="Gjessing M.C."/>
            <person name="Yutin N."/>
            <person name="Tengs T."/>
            <person name="Senkevich T."/>
            <person name="Koonin E.V."/>
            <person name="Ronning H.P."/>
            <person name="Alarson M."/>
            <person name="Ylving S."/>
            <person name="Lie K.-I."/>
            <person name="Saure B."/>
            <person name="Tran L."/>
            <person name="Moss B."/>
            <person name="Dale O.B."/>
        </authorList>
    </citation>
    <scope>NUCLEOTIDE SEQUENCE [LARGE SCALE GENOMIC DNA]</scope>
    <source>
        <strain evidence="2">2012-04-F277-L3G</strain>
    </source>
</reference>
<protein>
    <submittedName>
        <fullName evidence="2">Uncharacterized protein</fullName>
    </submittedName>
</protein>
<dbReference type="RefSeq" id="YP_009162376.1">
    <property type="nucleotide sequence ID" value="NC_027707.1"/>
</dbReference>
<gene>
    <name evidence="2" type="ORF">SGPV004</name>
    <name evidence="3" type="ORF">SGPV207</name>
</gene>
<dbReference type="EMBL" id="KT159937">
    <property type="protein sequence ID" value="AKR04128.1"/>
    <property type="molecule type" value="Genomic_DNA"/>
</dbReference>
<dbReference type="RefSeq" id="YP_009162579.1">
    <property type="nucleotide sequence ID" value="NC_027707.1"/>
</dbReference>
<name>A0A0H4XWB1_9POXV</name>
<dbReference type="EMBL" id="KT159937">
    <property type="protein sequence ID" value="AKR04331.1"/>
    <property type="molecule type" value="Genomic_DNA"/>
</dbReference>
<proteinExistence type="predicted"/>
<dbReference type="KEGG" id="vg:25392374"/>
<evidence type="ECO:0000313" key="3">
    <source>
        <dbReference type="EMBL" id="AKR04331.1"/>
    </source>
</evidence>
<feature type="region of interest" description="Disordered" evidence="1">
    <location>
        <begin position="393"/>
        <end position="475"/>
    </location>
</feature>
<feature type="compositionally biased region" description="Basic and acidic residues" evidence="1">
    <location>
        <begin position="427"/>
        <end position="440"/>
    </location>
</feature>
<sequence>MATDKTTLTRPPLRSQYTVGEFTKKFFPENHQEDHGGDSGSYLRDLLDDPVSNTELLEVTTVIFTSVYGSYTNSLVKSMGYTKKTATSLLNFVPRPVGARQHDIYKGLGYDGKSLMVVGIDNPANWYRLDPFIDFLINFKQVFCMISMEHWVTCGSQCPVSVRGHFMKVFVDVHNNQECNNPDFVGGLRDSDTFWDKINPAGPDVSAMIDTTMELLKDLEHGIQTDTQIRDSFVPGQVRRSPAYVSGIYNGLASCFMRGSSLSRSQGVFPDDMIHPSCRDTTGPRSFGEDFDDYDHDHMLLDYTHMTMERFGSFLGSLDSYNNLKAGKNPVFVFGTDFWKLKCVLTVLESHCPTDFMTGQFDEDGIYERDRVTPESDFICQCLDCIGSDDYQEHQDNNTDHEDDSSYDSEDSGPCMASPENCVCGKARQETETEEFKDASDQWTDSSVSDQEGARGSPPSKKPAYDTAGLEKTWF</sequence>
<dbReference type="GeneID" id="25392171"/>
<feature type="compositionally biased region" description="Acidic residues" evidence="1">
    <location>
        <begin position="401"/>
        <end position="411"/>
    </location>
</feature>
<evidence type="ECO:0000256" key="1">
    <source>
        <dbReference type="SAM" id="MobiDB-lite"/>
    </source>
</evidence>
<evidence type="ECO:0000313" key="4">
    <source>
        <dbReference type="Proteomes" id="UP000105007"/>
    </source>
</evidence>
<accession>A0A0H4XWB1</accession>
<dbReference type="GeneID" id="25392374"/>